<accession>A0A2W1JM40</accession>
<dbReference type="AlphaFoldDB" id="A0A2W1JM40"/>
<dbReference type="SUPFAM" id="SSF103511">
    <property type="entry name" value="Chlorophyll a-b binding protein"/>
    <property type="match status" value="1"/>
</dbReference>
<keyword evidence="1" id="KW-0472">Membrane</keyword>
<dbReference type="Gene3D" id="1.10.3460.10">
    <property type="entry name" value="Chlorophyll a/b binding protein domain"/>
    <property type="match status" value="1"/>
</dbReference>
<proteinExistence type="predicted"/>
<comment type="caution">
    <text evidence="2">The sequence shown here is derived from an EMBL/GenBank/DDBJ whole genome shotgun (WGS) entry which is preliminary data.</text>
</comment>
<keyword evidence="1" id="KW-1133">Transmembrane helix</keyword>
<keyword evidence="1" id="KW-0812">Transmembrane</keyword>
<evidence type="ECO:0000313" key="3">
    <source>
        <dbReference type="Proteomes" id="UP000248857"/>
    </source>
</evidence>
<protein>
    <recommendedName>
        <fullName evidence="4">High light inducible protein</fullName>
    </recommendedName>
</protein>
<keyword evidence="3" id="KW-1185">Reference proteome</keyword>
<dbReference type="RefSeq" id="WP_110985257.1">
    <property type="nucleotide sequence ID" value="NZ_CAWNWM010000003.1"/>
</dbReference>
<name>A0A2W1JM40_9CYAN</name>
<evidence type="ECO:0008006" key="4">
    <source>
        <dbReference type="Google" id="ProtNLM"/>
    </source>
</evidence>
<sequence length="59" mass="6750">MYTNLSTQANPRSNSVVEAAAVEHHEAWKWGWTRNAELWNGRLAMLGFFLVLFAVLAWS</sequence>
<reference evidence="2 3" key="1">
    <citation type="journal article" date="2018" name="Sci. Rep.">
        <title>A novel species of the marine cyanobacterium Acaryochloris with a unique pigment content and lifestyle.</title>
        <authorList>
            <person name="Partensky F."/>
            <person name="Six C."/>
            <person name="Ratin M."/>
            <person name="Garczarek L."/>
            <person name="Vaulot D."/>
            <person name="Probert I."/>
            <person name="Calteau A."/>
            <person name="Gourvil P."/>
            <person name="Marie D."/>
            <person name="Grebert T."/>
            <person name="Bouchier C."/>
            <person name="Le Panse S."/>
            <person name="Gachenot M."/>
            <person name="Rodriguez F."/>
            <person name="Garrido J.L."/>
        </authorList>
    </citation>
    <scope>NUCLEOTIDE SEQUENCE [LARGE SCALE GENOMIC DNA]</scope>
    <source>
        <strain evidence="2 3">RCC1774</strain>
    </source>
</reference>
<organism evidence="2 3">
    <name type="scientific">Acaryochloris thomasi RCC1774</name>
    <dbReference type="NCBI Taxonomy" id="1764569"/>
    <lineage>
        <taxon>Bacteria</taxon>
        <taxon>Bacillati</taxon>
        <taxon>Cyanobacteriota</taxon>
        <taxon>Cyanophyceae</taxon>
        <taxon>Acaryochloridales</taxon>
        <taxon>Acaryochloridaceae</taxon>
        <taxon>Acaryochloris</taxon>
        <taxon>Acaryochloris thomasi</taxon>
    </lineage>
</organism>
<evidence type="ECO:0000256" key="1">
    <source>
        <dbReference type="SAM" id="Phobius"/>
    </source>
</evidence>
<gene>
    <name evidence="2" type="ORF">C1752_01285</name>
</gene>
<dbReference type="EMBL" id="PQWO01000003">
    <property type="protein sequence ID" value="PZD74440.1"/>
    <property type="molecule type" value="Genomic_DNA"/>
</dbReference>
<evidence type="ECO:0000313" key="2">
    <source>
        <dbReference type="EMBL" id="PZD74440.1"/>
    </source>
</evidence>
<feature type="transmembrane region" description="Helical" evidence="1">
    <location>
        <begin position="39"/>
        <end position="58"/>
    </location>
</feature>
<dbReference type="Proteomes" id="UP000248857">
    <property type="component" value="Unassembled WGS sequence"/>
</dbReference>